<organism evidence="4 5">
    <name type="scientific">Methylogaea oryzae</name>
    <dbReference type="NCBI Taxonomy" id="1295382"/>
    <lineage>
        <taxon>Bacteria</taxon>
        <taxon>Pseudomonadati</taxon>
        <taxon>Pseudomonadota</taxon>
        <taxon>Gammaproteobacteria</taxon>
        <taxon>Methylococcales</taxon>
        <taxon>Methylococcaceae</taxon>
        <taxon>Methylogaea</taxon>
    </lineage>
</organism>
<feature type="coiled-coil region" evidence="1">
    <location>
        <begin position="192"/>
        <end position="226"/>
    </location>
</feature>
<feature type="compositionally biased region" description="Pro residues" evidence="2">
    <location>
        <begin position="301"/>
        <end position="312"/>
    </location>
</feature>
<evidence type="ECO:0000313" key="4">
    <source>
        <dbReference type="EMBL" id="BBL72492.1"/>
    </source>
</evidence>
<evidence type="ECO:0000313" key="5">
    <source>
        <dbReference type="Proteomes" id="UP000824988"/>
    </source>
</evidence>
<evidence type="ECO:0000256" key="2">
    <source>
        <dbReference type="SAM" id="MobiDB-lite"/>
    </source>
</evidence>
<proteinExistence type="predicted"/>
<reference evidence="4" key="1">
    <citation type="submission" date="2019-06" db="EMBL/GenBank/DDBJ databases">
        <title>Complete genome sequence of Methylogaea oryzae strain JCM16910.</title>
        <authorList>
            <person name="Asakawa S."/>
        </authorList>
    </citation>
    <scope>NUCLEOTIDE SEQUENCE</scope>
    <source>
        <strain evidence="4">E10</strain>
    </source>
</reference>
<keyword evidence="3" id="KW-0472">Membrane</keyword>
<dbReference type="Proteomes" id="UP000824988">
    <property type="component" value="Chromosome"/>
</dbReference>
<keyword evidence="3" id="KW-0812">Transmembrane</keyword>
<name>A0A8D4VTT0_9GAMM</name>
<dbReference type="AlphaFoldDB" id="A0A8D4VTT0"/>
<feature type="region of interest" description="Disordered" evidence="2">
    <location>
        <begin position="291"/>
        <end position="423"/>
    </location>
</feature>
<feature type="compositionally biased region" description="Low complexity" evidence="2">
    <location>
        <begin position="313"/>
        <end position="327"/>
    </location>
</feature>
<keyword evidence="1" id="KW-0175">Coiled coil</keyword>
<gene>
    <name evidence="4" type="ORF">MoryE10_30980</name>
</gene>
<keyword evidence="5" id="KW-1185">Reference proteome</keyword>
<evidence type="ECO:0000256" key="1">
    <source>
        <dbReference type="SAM" id="Coils"/>
    </source>
</evidence>
<dbReference type="KEGG" id="moz:MoryE10_30980"/>
<accession>A0A8D4VTT0</accession>
<feature type="coiled-coil region" evidence="1">
    <location>
        <begin position="45"/>
        <end position="121"/>
    </location>
</feature>
<feature type="transmembrane region" description="Helical" evidence="3">
    <location>
        <begin position="20"/>
        <end position="40"/>
    </location>
</feature>
<dbReference type="RefSeq" id="WP_221047586.1">
    <property type="nucleotide sequence ID" value="NZ_AP019782.1"/>
</dbReference>
<protein>
    <submittedName>
        <fullName evidence="4">Uncharacterized protein</fullName>
    </submittedName>
</protein>
<feature type="compositionally biased region" description="Basic and acidic residues" evidence="2">
    <location>
        <begin position="375"/>
        <end position="391"/>
    </location>
</feature>
<dbReference type="EMBL" id="AP019782">
    <property type="protein sequence ID" value="BBL72492.1"/>
    <property type="molecule type" value="Genomic_DNA"/>
</dbReference>
<sequence length="445" mass="46233">MEQFLAVLNEVGAMALAEPLKAALFGGGTVLVLMLLMLLGHSGGLRRLRKVLEAERKNFAKLTAAVDGGQQKLEELQNALSQHQERVAQLEQDKHSQARRIDELSEKLSAQQNLYSQLEQSLGNATASLDEQSSRLDNQLTQCQLQINASLQANEVRIADLGQQIALIKQGQAALQEQLRSLPSQRASATVAPELEAQLKQSNAQVESLRAQLAGVESQVSQLNANVGGGVEADVSAPPAAVAAEPAAPEIVETPAAAPVPSQAAPEAEPAKAAAKKGMFGLFGKKAAAPEAPAVSQEKPAAPPAAPVPQAMPEPVVKAEAEPAPAKSDAKKGVFGLFGKKPAAPEEAQASQEKPAVPQAAPAPAAEVPAAPEPAKPEAKGLFDMFGKKAPAESPAAPAPAPQAAPAPAEAKDEAAKKDLSSLMAEDLKKGKEQLKGLFRFGGKK</sequence>
<evidence type="ECO:0000256" key="3">
    <source>
        <dbReference type="SAM" id="Phobius"/>
    </source>
</evidence>
<feature type="compositionally biased region" description="Low complexity" evidence="2">
    <location>
        <begin position="340"/>
        <end position="370"/>
    </location>
</feature>
<feature type="compositionally biased region" description="Basic and acidic residues" evidence="2">
    <location>
        <begin position="410"/>
        <end position="423"/>
    </location>
</feature>
<keyword evidence="3" id="KW-1133">Transmembrane helix</keyword>